<accession>A0ABX8SDW2</accession>
<keyword evidence="11" id="KW-1185">Reference proteome</keyword>
<feature type="transmembrane region" description="Helical" evidence="9">
    <location>
        <begin position="44"/>
        <end position="66"/>
    </location>
</feature>
<keyword evidence="7 9" id="KW-0472">Membrane</keyword>
<evidence type="ECO:0000256" key="6">
    <source>
        <dbReference type="ARBA" id="ARBA00022989"/>
    </source>
</evidence>
<feature type="transmembrane region" description="Helical" evidence="9">
    <location>
        <begin position="220"/>
        <end position="243"/>
    </location>
</feature>
<keyword evidence="6 9" id="KW-1133">Transmembrane helix</keyword>
<dbReference type="Pfam" id="PF01594">
    <property type="entry name" value="AI-2E_transport"/>
    <property type="match status" value="1"/>
</dbReference>
<evidence type="ECO:0000256" key="5">
    <source>
        <dbReference type="ARBA" id="ARBA00022692"/>
    </source>
</evidence>
<evidence type="ECO:0000256" key="4">
    <source>
        <dbReference type="ARBA" id="ARBA00022475"/>
    </source>
</evidence>
<keyword evidence="5 9" id="KW-0812">Transmembrane</keyword>
<gene>
    <name evidence="10" type="ORF">KV203_18500</name>
</gene>
<dbReference type="PANTHER" id="PTHR21716">
    <property type="entry name" value="TRANSMEMBRANE PROTEIN"/>
    <property type="match status" value="1"/>
</dbReference>
<evidence type="ECO:0000256" key="9">
    <source>
        <dbReference type="SAM" id="Phobius"/>
    </source>
</evidence>
<dbReference type="PANTHER" id="PTHR21716:SF53">
    <property type="entry name" value="PERMEASE PERM-RELATED"/>
    <property type="match status" value="1"/>
</dbReference>
<proteinExistence type="inferred from homology"/>
<organism evidence="10 11">
    <name type="scientific">Skermania pinensis</name>
    <dbReference type="NCBI Taxonomy" id="39122"/>
    <lineage>
        <taxon>Bacteria</taxon>
        <taxon>Bacillati</taxon>
        <taxon>Actinomycetota</taxon>
        <taxon>Actinomycetes</taxon>
        <taxon>Mycobacteriales</taxon>
        <taxon>Gordoniaceae</taxon>
        <taxon>Skermania</taxon>
    </lineage>
</organism>
<feature type="transmembrane region" description="Helical" evidence="9">
    <location>
        <begin position="160"/>
        <end position="179"/>
    </location>
</feature>
<keyword evidence="3" id="KW-0813">Transport</keyword>
<comment type="subcellular location">
    <subcellularLocation>
        <location evidence="1">Cell membrane</location>
        <topology evidence="1">Multi-pass membrane protein</topology>
    </subcellularLocation>
</comment>
<dbReference type="Proteomes" id="UP000887023">
    <property type="component" value="Chromosome"/>
</dbReference>
<comment type="similarity">
    <text evidence="2">Belongs to the autoinducer-2 exporter (AI-2E) (TC 2.A.86) family.</text>
</comment>
<evidence type="ECO:0000256" key="2">
    <source>
        <dbReference type="ARBA" id="ARBA00009773"/>
    </source>
</evidence>
<protein>
    <submittedName>
        <fullName evidence="10">AI-2E family transporter</fullName>
    </submittedName>
</protein>
<feature type="transmembrane region" description="Helical" evidence="9">
    <location>
        <begin position="73"/>
        <end position="95"/>
    </location>
</feature>
<evidence type="ECO:0000313" key="10">
    <source>
        <dbReference type="EMBL" id="QXQ16058.1"/>
    </source>
</evidence>
<feature type="transmembrane region" description="Helical" evidence="9">
    <location>
        <begin position="20"/>
        <end position="38"/>
    </location>
</feature>
<feature type="region of interest" description="Disordered" evidence="8">
    <location>
        <begin position="358"/>
        <end position="384"/>
    </location>
</feature>
<dbReference type="EMBL" id="CP079105">
    <property type="protein sequence ID" value="QXQ16058.1"/>
    <property type="molecule type" value="Genomic_DNA"/>
</dbReference>
<dbReference type="InterPro" id="IPR002549">
    <property type="entry name" value="AI-2E-like"/>
</dbReference>
<feature type="transmembrane region" description="Helical" evidence="9">
    <location>
        <begin position="280"/>
        <end position="302"/>
    </location>
</feature>
<evidence type="ECO:0000256" key="1">
    <source>
        <dbReference type="ARBA" id="ARBA00004651"/>
    </source>
</evidence>
<evidence type="ECO:0000313" key="11">
    <source>
        <dbReference type="Proteomes" id="UP000887023"/>
    </source>
</evidence>
<evidence type="ECO:0000256" key="7">
    <source>
        <dbReference type="ARBA" id="ARBA00023136"/>
    </source>
</evidence>
<evidence type="ECO:0000256" key="8">
    <source>
        <dbReference type="SAM" id="MobiDB-lite"/>
    </source>
</evidence>
<reference evidence="10" key="1">
    <citation type="submission" date="2021-07" db="EMBL/GenBank/DDBJ databases">
        <title>Candidatus Kaistella beijingensis sp. nov. isolated from a municipal wastewater treatment plant is involved in sludge foaming.</title>
        <authorList>
            <person name="Song Y."/>
            <person name="Liu S.-J."/>
        </authorList>
    </citation>
    <scope>NUCLEOTIDE SEQUENCE</scope>
    <source>
        <strain evidence="10">DSM 43998</strain>
    </source>
</reference>
<feature type="transmembrane region" description="Helical" evidence="9">
    <location>
        <begin position="314"/>
        <end position="338"/>
    </location>
</feature>
<dbReference type="RefSeq" id="WP_066469596.1">
    <property type="nucleotide sequence ID" value="NZ_CBCRUZ010000005.1"/>
</dbReference>
<name>A0ABX8SDW2_9ACTN</name>
<sequence>MPPPTSADAVHPLVRVGAEWTWRLLVLFAGLLTLGYVVQQLTPVVVPLALALLSAALLIPIVNRLVRFRVPRWLAVVATVVGSIGVLAGIMTFVVEQFISGLPQLSNQITASIEEIREWLTAGPLHLSGDQISRASDSVVRAIQSNQDALTSGALTTATFIGEALAGALLTLFILIFFLHNGRQIWEFVTRIVPTTNRPDVRRAGSAAFVTLSGYMRATVVVAAVDAIGIGSGLAILGVPLALPLASLVFIGAFIPIVGAFLTGFVAVFIAFVSKGPVTALITLGIIIAVMQLEGHVMQPLLLGRAVRVHPLGVVLAITTGIVLAGIPGGLLAVPLAAMANTAIRSLLGKADEAPPITLIPADDDVPDEQPVPAAIGDDRSPGR</sequence>
<feature type="transmembrane region" description="Helical" evidence="9">
    <location>
        <begin position="249"/>
        <end position="273"/>
    </location>
</feature>
<keyword evidence="4" id="KW-1003">Cell membrane</keyword>
<evidence type="ECO:0000256" key="3">
    <source>
        <dbReference type="ARBA" id="ARBA00022448"/>
    </source>
</evidence>